<proteinExistence type="predicted"/>
<sequence>MQALNSIHQGEFDTICALKELFVYAVKYHLEIIQNLQSIDYVNKQDLLERFINLINYKF</sequence>
<accession>A0A132AJ76</accession>
<dbReference type="EMBL" id="JXLN01016299">
    <property type="protein sequence ID" value="KPM11036.1"/>
    <property type="molecule type" value="Genomic_DNA"/>
</dbReference>
<protein>
    <submittedName>
        <fullName evidence="1">Plexin-like protein</fullName>
    </submittedName>
</protein>
<comment type="caution">
    <text evidence="1">The sequence shown here is derived from an EMBL/GenBank/DDBJ whole genome shotgun (WGS) entry which is preliminary data.</text>
</comment>
<dbReference type="InterPro" id="IPR008936">
    <property type="entry name" value="Rho_GTPase_activation_prot"/>
</dbReference>
<gene>
    <name evidence="1" type="ORF">QR98_0096020</name>
</gene>
<dbReference type="Proteomes" id="UP000616769">
    <property type="component" value="Unassembled WGS sequence"/>
</dbReference>
<name>A0A132AJ76_SARSC</name>
<evidence type="ECO:0000313" key="1">
    <source>
        <dbReference type="EMBL" id="KPM11036.1"/>
    </source>
</evidence>
<reference evidence="1 2" key="1">
    <citation type="journal article" date="2015" name="Parasit. Vectors">
        <title>Draft genome of the scabies mite.</title>
        <authorList>
            <person name="Rider S.D.Jr."/>
            <person name="Morgan M.S."/>
            <person name="Arlian L.G."/>
        </authorList>
    </citation>
    <scope>NUCLEOTIDE SEQUENCE [LARGE SCALE GENOMIC DNA]</scope>
    <source>
        <strain evidence="1">Arlian Lab</strain>
    </source>
</reference>
<evidence type="ECO:0000313" key="2">
    <source>
        <dbReference type="Proteomes" id="UP000616769"/>
    </source>
</evidence>
<dbReference type="VEuPathDB" id="VectorBase:SSCA004845"/>
<dbReference type="AlphaFoldDB" id="A0A132AJ76"/>
<dbReference type="Gene3D" id="1.10.506.10">
    <property type="entry name" value="GTPase Activation - p120gap, domain 1"/>
    <property type="match status" value="1"/>
</dbReference>
<dbReference type="OrthoDB" id="6491985at2759"/>
<organism evidence="1 2">
    <name type="scientific">Sarcoptes scabiei</name>
    <name type="common">Itch mite</name>
    <name type="synonym">Acarus scabiei</name>
    <dbReference type="NCBI Taxonomy" id="52283"/>
    <lineage>
        <taxon>Eukaryota</taxon>
        <taxon>Metazoa</taxon>
        <taxon>Ecdysozoa</taxon>
        <taxon>Arthropoda</taxon>
        <taxon>Chelicerata</taxon>
        <taxon>Arachnida</taxon>
        <taxon>Acari</taxon>
        <taxon>Acariformes</taxon>
        <taxon>Sarcoptiformes</taxon>
        <taxon>Astigmata</taxon>
        <taxon>Psoroptidia</taxon>
        <taxon>Sarcoptoidea</taxon>
        <taxon>Sarcoptidae</taxon>
        <taxon>Sarcoptinae</taxon>
        <taxon>Sarcoptes</taxon>
    </lineage>
</organism>